<dbReference type="AlphaFoldDB" id="A0A4S8QNW7"/>
<organism evidence="1 2">
    <name type="scientific">Botrytis galanthina</name>
    <dbReference type="NCBI Taxonomy" id="278940"/>
    <lineage>
        <taxon>Eukaryota</taxon>
        <taxon>Fungi</taxon>
        <taxon>Dikarya</taxon>
        <taxon>Ascomycota</taxon>
        <taxon>Pezizomycotina</taxon>
        <taxon>Leotiomycetes</taxon>
        <taxon>Helotiales</taxon>
        <taxon>Sclerotiniaceae</taxon>
        <taxon>Botrytis</taxon>
    </lineage>
</organism>
<dbReference type="OrthoDB" id="3521855at2759"/>
<comment type="caution">
    <text evidence="1">The sequence shown here is derived from an EMBL/GenBank/DDBJ whole genome shotgun (WGS) entry which is preliminary data.</text>
</comment>
<gene>
    <name evidence="1" type="ORF">BGAL_0392g00090</name>
</gene>
<reference evidence="1 2" key="1">
    <citation type="submission" date="2017-12" db="EMBL/GenBank/DDBJ databases">
        <title>Comparative genomics of Botrytis spp.</title>
        <authorList>
            <person name="Valero-Jimenez C.A."/>
            <person name="Tapia P."/>
            <person name="Veloso J."/>
            <person name="Silva-Moreno E."/>
            <person name="Staats M."/>
            <person name="Valdes J.H."/>
            <person name="Van Kan J.A.L."/>
        </authorList>
    </citation>
    <scope>NUCLEOTIDE SEQUENCE [LARGE SCALE GENOMIC DNA]</scope>
    <source>
        <strain evidence="1 2">MUCL435</strain>
    </source>
</reference>
<evidence type="ECO:0000313" key="2">
    <source>
        <dbReference type="Proteomes" id="UP000308671"/>
    </source>
</evidence>
<name>A0A4S8QNW7_9HELO</name>
<dbReference type="Proteomes" id="UP000308671">
    <property type="component" value="Unassembled WGS sequence"/>
</dbReference>
<evidence type="ECO:0000313" key="1">
    <source>
        <dbReference type="EMBL" id="THV46370.1"/>
    </source>
</evidence>
<proteinExistence type="predicted"/>
<keyword evidence="2" id="KW-1185">Reference proteome</keyword>
<sequence length="172" mass="19861">MTSAGINGKPDWQKLVRGNEYLWTQGEDRVLWRESMKFAVGGIPGFLKDEEFEKVVAVFNDLQRRHQQNNNWPPRAVGTVETIKKRYYRLSAIAKAHGGDPFWEGDHGYKPALIPFIPGTERGASRDINEGNNIYDQSFEENMDSKNYPMYPHVDAPFANTYSEEQYRQGDR</sequence>
<accession>A0A4S8QNW7</accession>
<protein>
    <submittedName>
        <fullName evidence="1">Uncharacterized protein</fullName>
    </submittedName>
</protein>
<dbReference type="EMBL" id="PQXL01000392">
    <property type="protein sequence ID" value="THV46370.1"/>
    <property type="molecule type" value="Genomic_DNA"/>
</dbReference>